<dbReference type="OrthoDB" id="3761924at2759"/>
<feature type="compositionally biased region" description="Pro residues" evidence="2">
    <location>
        <begin position="44"/>
        <end position="62"/>
    </location>
</feature>
<feature type="coiled-coil region" evidence="1">
    <location>
        <begin position="389"/>
        <end position="416"/>
    </location>
</feature>
<gene>
    <name evidence="3" type="ORF">BU26DRAFT_88038</name>
</gene>
<feature type="compositionally biased region" description="Pro residues" evidence="2">
    <location>
        <begin position="104"/>
        <end position="121"/>
    </location>
</feature>
<dbReference type="GeneID" id="54589763"/>
<evidence type="ECO:0000313" key="4">
    <source>
        <dbReference type="Proteomes" id="UP000800094"/>
    </source>
</evidence>
<evidence type="ECO:0000256" key="1">
    <source>
        <dbReference type="SAM" id="Coils"/>
    </source>
</evidence>
<dbReference type="EMBL" id="ML987202">
    <property type="protein sequence ID" value="KAF2244843.1"/>
    <property type="molecule type" value="Genomic_DNA"/>
</dbReference>
<feature type="compositionally biased region" description="Polar residues" evidence="2">
    <location>
        <begin position="1"/>
        <end position="23"/>
    </location>
</feature>
<evidence type="ECO:0000313" key="3">
    <source>
        <dbReference type="EMBL" id="KAF2244843.1"/>
    </source>
</evidence>
<feature type="region of interest" description="Disordered" evidence="2">
    <location>
        <begin position="1"/>
        <end position="183"/>
    </location>
</feature>
<name>A0A6A6I5K0_9PLEO</name>
<dbReference type="Proteomes" id="UP000800094">
    <property type="component" value="Unassembled WGS sequence"/>
</dbReference>
<evidence type="ECO:0000256" key="2">
    <source>
        <dbReference type="SAM" id="MobiDB-lite"/>
    </source>
</evidence>
<proteinExistence type="predicted"/>
<sequence>MDPSTNPYLSRGGASQSHSNFGQHSPYMAYPGPGRASQAESEPKPPFSKAPDIEPPPIPPFAKLPASSPDPGSRGTASQNRSTFREPPGAYASSGRDSQAGRNPGPPFSKVPDRTQPPVPLPNLNGFASDSNDEARNAAPPLSMGGIERALPTETESLPDGNSSSLSDDYTTANGGTERHGDAKERFKKGLEVMSYIKEKSSYAEDASQIITRLQMAADRRLKRSYVSGRPTRDYYESAPVIKVGMVFLPGVDRPTVTQLEQEMLMADYKPDQLSAVWRVNTAGHLLFDFEVTKDLRVIAKDLTPEVLEHSRRREERSLPSFFPGQRTEALIVAGRERLPTVNIDSEHVTLVHDLRCYAGQFDIESTLVEVDYSSMASLLVNFQLIIQSRNAAQDLDETRNLLEAMMEDVRRLCNRSAILFRMATRTKIITSKDIRYGVNNGREFTTLTTSKGIRKIISLSSAYYTSLDPADKVQQLLKPRFLQMLVLLLSFLNDDDLHNIQEFLERTFHFNADRKNLELLLLKCRLSKAGHQESQRNKIMHSIGRLLLVALQRMVTSSQVPSITSAEHRSLGLYSGQKKVSKTLSPSAIFSIARKTGCAPSTRFLQSSETTIVIAITPC</sequence>
<keyword evidence="1" id="KW-0175">Coiled coil</keyword>
<organism evidence="3 4">
    <name type="scientific">Trematosphaeria pertusa</name>
    <dbReference type="NCBI Taxonomy" id="390896"/>
    <lineage>
        <taxon>Eukaryota</taxon>
        <taxon>Fungi</taxon>
        <taxon>Dikarya</taxon>
        <taxon>Ascomycota</taxon>
        <taxon>Pezizomycotina</taxon>
        <taxon>Dothideomycetes</taxon>
        <taxon>Pleosporomycetidae</taxon>
        <taxon>Pleosporales</taxon>
        <taxon>Massarineae</taxon>
        <taxon>Trematosphaeriaceae</taxon>
        <taxon>Trematosphaeria</taxon>
    </lineage>
</organism>
<accession>A0A6A6I5K0</accession>
<feature type="compositionally biased region" description="Polar residues" evidence="2">
    <location>
        <begin position="154"/>
        <end position="175"/>
    </location>
</feature>
<dbReference type="RefSeq" id="XP_033679847.1">
    <property type="nucleotide sequence ID" value="XM_033836433.1"/>
</dbReference>
<dbReference type="AlphaFoldDB" id="A0A6A6I5K0"/>
<reference evidence="3" key="1">
    <citation type="journal article" date="2020" name="Stud. Mycol.">
        <title>101 Dothideomycetes genomes: a test case for predicting lifestyles and emergence of pathogens.</title>
        <authorList>
            <person name="Haridas S."/>
            <person name="Albert R."/>
            <person name="Binder M."/>
            <person name="Bloem J."/>
            <person name="Labutti K."/>
            <person name="Salamov A."/>
            <person name="Andreopoulos B."/>
            <person name="Baker S."/>
            <person name="Barry K."/>
            <person name="Bills G."/>
            <person name="Bluhm B."/>
            <person name="Cannon C."/>
            <person name="Castanera R."/>
            <person name="Culley D."/>
            <person name="Daum C."/>
            <person name="Ezra D."/>
            <person name="Gonzalez J."/>
            <person name="Henrissat B."/>
            <person name="Kuo A."/>
            <person name="Liang C."/>
            <person name="Lipzen A."/>
            <person name="Lutzoni F."/>
            <person name="Magnuson J."/>
            <person name="Mondo S."/>
            <person name="Nolan M."/>
            <person name="Ohm R."/>
            <person name="Pangilinan J."/>
            <person name="Park H.-J."/>
            <person name="Ramirez L."/>
            <person name="Alfaro M."/>
            <person name="Sun H."/>
            <person name="Tritt A."/>
            <person name="Yoshinaga Y."/>
            <person name="Zwiers L.-H."/>
            <person name="Turgeon B."/>
            <person name="Goodwin S."/>
            <person name="Spatafora J."/>
            <person name="Crous P."/>
            <person name="Grigoriev I."/>
        </authorList>
    </citation>
    <scope>NUCLEOTIDE SEQUENCE</scope>
    <source>
        <strain evidence="3">CBS 122368</strain>
    </source>
</reference>
<protein>
    <submittedName>
        <fullName evidence="3">Uncharacterized protein</fullName>
    </submittedName>
</protein>
<keyword evidence="4" id="KW-1185">Reference proteome</keyword>